<dbReference type="PROSITE" id="PS50904">
    <property type="entry name" value="PRELI_MSF1"/>
    <property type="match status" value="1"/>
</dbReference>
<dbReference type="Proteomes" id="UP000306954">
    <property type="component" value="Unassembled WGS sequence"/>
</dbReference>
<evidence type="ECO:0000313" key="5">
    <source>
        <dbReference type="Proteomes" id="UP000310689"/>
    </source>
</evidence>
<reference evidence="4 5" key="1">
    <citation type="submission" date="2019-03" db="EMBL/GenBank/DDBJ databases">
        <title>Sequencing 23 genomes of Wallemia ichthyophaga.</title>
        <authorList>
            <person name="Gostincar C."/>
        </authorList>
    </citation>
    <scope>NUCLEOTIDE SEQUENCE [LARGE SCALE GENOMIC DNA]</scope>
    <source>
        <strain evidence="3 5">EXF-6200</strain>
        <strain evidence="2 4">EXF-8621</strain>
    </source>
</reference>
<dbReference type="EMBL" id="SPOI01000001">
    <property type="protein sequence ID" value="TIB43215.1"/>
    <property type="molecule type" value="Genomic_DNA"/>
</dbReference>
<evidence type="ECO:0000313" key="3">
    <source>
        <dbReference type="EMBL" id="TIB43215.1"/>
    </source>
</evidence>
<evidence type="ECO:0000313" key="4">
    <source>
        <dbReference type="Proteomes" id="UP000306954"/>
    </source>
</evidence>
<protein>
    <recommendedName>
        <fullName evidence="1">PRELI/MSF1 domain-containing protein</fullName>
    </recommendedName>
</protein>
<dbReference type="Proteomes" id="UP000310689">
    <property type="component" value="Unassembled WGS sequence"/>
</dbReference>
<dbReference type="PANTHER" id="PTHR11158">
    <property type="entry name" value="MSF1/PX19 RELATED"/>
    <property type="match status" value="1"/>
</dbReference>
<name>A0A4T0GBG2_WALIC</name>
<dbReference type="Pfam" id="PF04707">
    <property type="entry name" value="PRELI"/>
    <property type="match status" value="1"/>
</dbReference>
<sequence>IPLEQRRPDDEHLPLQLDACVVGVCETSARRRHESLEDVAQSRWGAVCHAICDMCWWNVTNARFSWTATKKEKDGEQLLDKQRLRVFPFNLCARAFFLRYPNPFAGHIVSVDVLRRAVAPDNTLHSTRLILKRGQLPKWLPKNLVERAESWVVEESRVDAVGETLECKSYNIDHVKLMRLVEDARFSGCNNNSQTEHYTHATVISNIGKSTSSWMDIGVHVMRSRIENYTIKRFQKGLHKQRAGYLHTLEQLI</sequence>
<dbReference type="EMBL" id="SPOF01000003">
    <property type="protein sequence ID" value="TIB16738.1"/>
    <property type="molecule type" value="Genomic_DNA"/>
</dbReference>
<feature type="domain" description="PRELI/MSF1" evidence="1">
    <location>
        <begin position="76"/>
        <end position="253"/>
    </location>
</feature>
<dbReference type="InterPro" id="IPR006797">
    <property type="entry name" value="PRELI/MSF1_dom"/>
</dbReference>
<comment type="caution">
    <text evidence="3">The sequence shown here is derived from an EMBL/GenBank/DDBJ whole genome shotgun (WGS) entry which is preliminary data.</text>
</comment>
<proteinExistence type="predicted"/>
<dbReference type="GO" id="GO:0005758">
    <property type="term" value="C:mitochondrial intermembrane space"/>
    <property type="evidence" value="ECO:0007669"/>
    <property type="project" value="InterPro"/>
</dbReference>
<dbReference type="InterPro" id="IPR037365">
    <property type="entry name" value="Slowmo/Ups"/>
</dbReference>
<accession>A0A4T0GBG2</accession>
<organism evidence="3 5">
    <name type="scientific">Wallemia ichthyophaga</name>
    <dbReference type="NCBI Taxonomy" id="245174"/>
    <lineage>
        <taxon>Eukaryota</taxon>
        <taxon>Fungi</taxon>
        <taxon>Dikarya</taxon>
        <taxon>Basidiomycota</taxon>
        <taxon>Wallemiomycotina</taxon>
        <taxon>Wallemiomycetes</taxon>
        <taxon>Wallemiales</taxon>
        <taxon>Wallemiaceae</taxon>
        <taxon>Wallemia</taxon>
    </lineage>
</organism>
<evidence type="ECO:0000313" key="2">
    <source>
        <dbReference type="EMBL" id="TIB16738.1"/>
    </source>
</evidence>
<evidence type="ECO:0000259" key="1">
    <source>
        <dbReference type="PROSITE" id="PS50904"/>
    </source>
</evidence>
<feature type="non-terminal residue" evidence="3">
    <location>
        <position position="1"/>
    </location>
</feature>
<dbReference type="AlphaFoldDB" id="A0A4T0GBG2"/>
<gene>
    <name evidence="3" type="ORF">E3P86_00050</name>
    <name evidence="2" type="ORF">E3P90_00373</name>
</gene>